<keyword evidence="2" id="KW-0456">Lyase</keyword>
<accession>A0ABX2D6L9</accession>
<dbReference type="PANTHER" id="PTHR43130:SF2">
    <property type="entry name" value="DJ-1_PFPI DOMAIN-CONTAINING PROTEIN"/>
    <property type="match status" value="1"/>
</dbReference>
<feature type="domain" description="DJ-1/PfpI" evidence="1">
    <location>
        <begin position="11"/>
        <end position="167"/>
    </location>
</feature>
<comment type="caution">
    <text evidence="2">The sequence shown here is derived from an EMBL/GenBank/DDBJ whole genome shotgun (WGS) entry which is preliminary data.</text>
</comment>
<protein>
    <submittedName>
        <fullName evidence="2">Isonitrile hydratase</fullName>
        <ecNumber evidence="2">4.2.1.103</ecNumber>
    </submittedName>
</protein>
<dbReference type="InterPro" id="IPR002818">
    <property type="entry name" value="DJ-1/PfpI"/>
</dbReference>
<dbReference type="GO" id="GO:0050549">
    <property type="term" value="F:cyclohexyl-isocyanide hydratase activity"/>
    <property type="evidence" value="ECO:0007669"/>
    <property type="project" value="UniProtKB-EC"/>
</dbReference>
<dbReference type="SUPFAM" id="SSF52317">
    <property type="entry name" value="Class I glutamine amidotransferase-like"/>
    <property type="match status" value="1"/>
</dbReference>
<dbReference type="RefSeq" id="WP_172192949.1">
    <property type="nucleotide sequence ID" value="NZ_CAWPPK010000116.1"/>
</dbReference>
<name>A0ABX2D6L9_9CYAN</name>
<dbReference type="Proteomes" id="UP000702425">
    <property type="component" value="Unassembled WGS sequence"/>
</dbReference>
<evidence type="ECO:0000313" key="2">
    <source>
        <dbReference type="EMBL" id="NQE38305.1"/>
    </source>
</evidence>
<proteinExistence type="predicted"/>
<evidence type="ECO:0000259" key="1">
    <source>
        <dbReference type="Pfam" id="PF01965"/>
    </source>
</evidence>
<evidence type="ECO:0000313" key="3">
    <source>
        <dbReference type="Proteomes" id="UP000702425"/>
    </source>
</evidence>
<dbReference type="Pfam" id="PF01965">
    <property type="entry name" value="DJ-1_PfpI"/>
    <property type="match status" value="1"/>
</dbReference>
<dbReference type="PANTHER" id="PTHR43130">
    <property type="entry name" value="ARAC-FAMILY TRANSCRIPTIONAL REGULATOR"/>
    <property type="match status" value="1"/>
</dbReference>
<dbReference type="InterPro" id="IPR052158">
    <property type="entry name" value="INH-QAR"/>
</dbReference>
<reference evidence="2 3" key="1">
    <citation type="journal article" date="2020" name="Sci. Rep.">
        <title>A novel cyanobacterial geosmin producer, revising GeoA distribution and dispersion patterns in Bacteria.</title>
        <authorList>
            <person name="Churro C."/>
            <person name="Semedo-Aguiar A.P."/>
            <person name="Silva A.D."/>
            <person name="Pereira-Leal J.B."/>
            <person name="Leite R.B."/>
        </authorList>
    </citation>
    <scope>NUCLEOTIDE SEQUENCE [LARGE SCALE GENOMIC DNA]</scope>
    <source>
        <strain evidence="2 3">IPMA8</strain>
    </source>
</reference>
<dbReference type="Gene3D" id="3.40.50.880">
    <property type="match status" value="1"/>
</dbReference>
<organism evidence="2 3">
    <name type="scientific">Microcoleus asticus IPMA8</name>
    <dbReference type="NCBI Taxonomy" id="2563858"/>
    <lineage>
        <taxon>Bacteria</taxon>
        <taxon>Bacillati</taxon>
        <taxon>Cyanobacteriota</taxon>
        <taxon>Cyanophyceae</taxon>
        <taxon>Oscillatoriophycideae</taxon>
        <taxon>Oscillatoriales</taxon>
        <taxon>Microcoleaceae</taxon>
        <taxon>Microcoleus</taxon>
        <taxon>Microcoleus asticus</taxon>
    </lineage>
</organism>
<dbReference type="EMBL" id="SRRZ01000202">
    <property type="protein sequence ID" value="NQE38305.1"/>
    <property type="molecule type" value="Genomic_DNA"/>
</dbReference>
<dbReference type="CDD" id="cd03139">
    <property type="entry name" value="GATase1_PfpI_2"/>
    <property type="match status" value="1"/>
</dbReference>
<dbReference type="InterPro" id="IPR029062">
    <property type="entry name" value="Class_I_gatase-like"/>
</dbReference>
<keyword evidence="3" id="KW-1185">Reference proteome</keyword>
<dbReference type="EC" id="4.2.1.103" evidence="2"/>
<sequence>MTDSQKHIIGLVFYPGMTSLDIVGPQQVFSALPGVQIHRIWKTLDPIKTDDGMMVLPDTTFENCPRLDVICIGGGLEQGAVEDDPEILAFLRKQGSTAKFITSVCGGSLFLAKTGLLFGYRATTHWAMRQQLAKFGVEVGTERIVIDRNRITGGGVTAGIDFGLTIASILCGEEVAKIIQLLLEYNPAPPFDVGSPEKAGAQLVDKAILFMQGISSLEVAKQAV</sequence>
<gene>
    <name evidence="2" type="primary">inhA_2</name>
    <name evidence="2" type="ORF">E5S67_06090</name>
</gene>